<sequence length="239" mass="26194">MSELADLYAVQLSDIAIAQSKHRLSHLPEIELHTSTKNDVASIKKSLDETAARIAAAKKEIADLEVAGHANDAAIARLNKQLKTVIAPREAEALQHEIATCTQQRSQLDDRELVLLESVDLCEREQEQISLQLVHAEQLHTAAAEKLAVAQREENQSLERLVQQRSAQSLVVPASLLGTYEAKRKHRPDGAIAKLSGPTCGACHLDIAQGEISALRALPETERPECPHCGCFIFFDVGY</sequence>
<protein>
    <submittedName>
        <fullName evidence="4">Unannotated protein</fullName>
    </submittedName>
</protein>
<accession>A0A6J6UY30</accession>
<keyword evidence="1" id="KW-0175">Coiled coil</keyword>
<evidence type="ECO:0000313" key="3">
    <source>
        <dbReference type="EMBL" id="CAB4651510.1"/>
    </source>
</evidence>
<dbReference type="EMBL" id="CAEZWH010000074">
    <property type="protein sequence ID" value="CAB4651510.1"/>
    <property type="molecule type" value="Genomic_DNA"/>
</dbReference>
<dbReference type="EMBL" id="CAEZZM010000071">
    <property type="protein sequence ID" value="CAB4763978.1"/>
    <property type="molecule type" value="Genomic_DNA"/>
</dbReference>
<dbReference type="Gene3D" id="1.10.287.1490">
    <property type="match status" value="1"/>
</dbReference>
<feature type="coiled-coil region" evidence="1">
    <location>
        <begin position="40"/>
        <end position="67"/>
    </location>
</feature>
<dbReference type="Pfam" id="PF24481">
    <property type="entry name" value="CT398_CC"/>
    <property type="match status" value="1"/>
</dbReference>
<gene>
    <name evidence="3" type="ORF">UFOPK2195_00502</name>
    <name evidence="4" type="ORF">UFOPK2872_00685</name>
</gene>
<proteinExistence type="predicted"/>
<feature type="domain" description="CT398-like coiled coil hairpin" evidence="2">
    <location>
        <begin position="11"/>
        <end position="186"/>
    </location>
</feature>
<dbReference type="InterPro" id="IPR056003">
    <property type="entry name" value="CT398_CC_hairpin"/>
</dbReference>
<name>A0A6J6UY30_9ZZZZ</name>
<evidence type="ECO:0000256" key="1">
    <source>
        <dbReference type="SAM" id="Coils"/>
    </source>
</evidence>
<reference evidence="4" key="1">
    <citation type="submission" date="2020-05" db="EMBL/GenBank/DDBJ databases">
        <authorList>
            <person name="Chiriac C."/>
            <person name="Salcher M."/>
            <person name="Ghai R."/>
            <person name="Kavagutti S V."/>
        </authorList>
    </citation>
    <scope>NUCLEOTIDE SEQUENCE</scope>
</reference>
<evidence type="ECO:0000313" key="4">
    <source>
        <dbReference type="EMBL" id="CAB4763978.1"/>
    </source>
</evidence>
<organism evidence="4">
    <name type="scientific">freshwater metagenome</name>
    <dbReference type="NCBI Taxonomy" id="449393"/>
    <lineage>
        <taxon>unclassified sequences</taxon>
        <taxon>metagenomes</taxon>
        <taxon>ecological metagenomes</taxon>
    </lineage>
</organism>
<dbReference type="AlphaFoldDB" id="A0A6J6UY30"/>
<evidence type="ECO:0000259" key="2">
    <source>
        <dbReference type="Pfam" id="PF24481"/>
    </source>
</evidence>